<gene>
    <name evidence="2" type="ORF">HELGO_WM22223</name>
</gene>
<dbReference type="EMBL" id="CACVAS010000129">
    <property type="protein sequence ID" value="CAA6825458.1"/>
    <property type="molecule type" value="Genomic_DNA"/>
</dbReference>
<evidence type="ECO:0000313" key="2">
    <source>
        <dbReference type="EMBL" id="CAA6825458.1"/>
    </source>
</evidence>
<dbReference type="Pfam" id="PF00550">
    <property type="entry name" value="PP-binding"/>
    <property type="match status" value="1"/>
</dbReference>
<organism evidence="2">
    <name type="scientific">uncultured Sulfurovum sp</name>
    <dbReference type="NCBI Taxonomy" id="269237"/>
    <lineage>
        <taxon>Bacteria</taxon>
        <taxon>Pseudomonadati</taxon>
        <taxon>Campylobacterota</taxon>
        <taxon>Epsilonproteobacteria</taxon>
        <taxon>Campylobacterales</taxon>
        <taxon>Sulfurovaceae</taxon>
        <taxon>Sulfurovum</taxon>
        <taxon>environmental samples</taxon>
    </lineage>
</organism>
<sequence length="83" mass="9481">MKINLLKKEEKMETKIIKIASELFESNITIESKIGDVENWDSLGQINLFMAIESDLGLSFDPDDVIANDTIKKIIELIDRNKL</sequence>
<accession>A0A6S6UBH2</accession>
<protein>
    <recommendedName>
        <fullName evidence="1">Carrier domain-containing protein</fullName>
    </recommendedName>
</protein>
<evidence type="ECO:0000259" key="1">
    <source>
        <dbReference type="PROSITE" id="PS50075"/>
    </source>
</evidence>
<reference evidence="2" key="1">
    <citation type="submission" date="2020-01" db="EMBL/GenBank/DDBJ databases">
        <authorList>
            <person name="Meier V. D."/>
            <person name="Meier V D."/>
        </authorList>
    </citation>
    <scope>NUCLEOTIDE SEQUENCE</scope>
    <source>
        <strain evidence="2">HLG_WM_MAG_01</strain>
    </source>
</reference>
<feature type="domain" description="Carrier" evidence="1">
    <location>
        <begin position="7"/>
        <end position="82"/>
    </location>
</feature>
<dbReference type="Gene3D" id="1.10.1200.10">
    <property type="entry name" value="ACP-like"/>
    <property type="match status" value="1"/>
</dbReference>
<dbReference type="InterPro" id="IPR036736">
    <property type="entry name" value="ACP-like_sf"/>
</dbReference>
<proteinExistence type="predicted"/>
<dbReference type="InterPro" id="IPR009081">
    <property type="entry name" value="PP-bd_ACP"/>
</dbReference>
<dbReference type="SUPFAM" id="SSF47336">
    <property type="entry name" value="ACP-like"/>
    <property type="match status" value="1"/>
</dbReference>
<dbReference type="AlphaFoldDB" id="A0A6S6UBH2"/>
<dbReference type="PROSITE" id="PS50075">
    <property type="entry name" value="CARRIER"/>
    <property type="match status" value="1"/>
</dbReference>
<name>A0A6S6UBH2_9BACT</name>